<dbReference type="Pfam" id="PF00400">
    <property type="entry name" value="WD40"/>
    <property type="match status" value="2"/>
</dbReference>
<evidence type="ECO:0000313" key="5">
    <source>
        <dbReference type="Proteomes" id="UP000579153"/>
    </source>
</evidence>
<dbReference type="InterPro" id="IPR001680">
    <property type="entry name" value="WD40_rpt"/>
</dbReference>
<dbReference type="InterPro" id="IPR015943">
    <property type="entry name" value="WD40/YVTN_repeat-like_dom_sf"/>
</dbReference>
<organism evidence="4 5">
    <name type="scientific">Nonomuraea jabiensis</name>
    <dbReference type="NCBI Taxonomy" id="882448"/>
    <lineage>
        <taxon>Bacteria</taxon>
        <taxon>Bacillati</taxon>
        <taxon>Actinomycetota</taxon>
        <taxon>Actinomycetes</taxon>
        <taxon>Streptosporangiales</taxon>
        <taxon>Streptosporangiaceae</taxon>
        <taxon>Nonomuraea</taxon>
    </lineage>
</organism>
<reference evidence="4 5" key="1">
    <citation type="submission" date="2020-08" db="EMBL/GenBank/DDBJ databases">
        <title>Sequencing the genomes of 1000 actinobacteria strains.</title>
        <authorList>
            <person name="Klenk H.-P."/>
        </authorList>
    </citation>
    <scope>NUCLEOTIDE SEQUENCE [LARGE SCALE GENOMIC DNA]</scope>
    <source>
        <strain evidence="4 5">DSM 45507</strain>
    </source>
</reference>
<dbReference type="InterPro" id="IPR019775">
    <property type="entry name" value="WD40_repeat_CS"/>
</dbReference>
<keyword evidence="1 3" id="KW-0853">WD repeat</keyword>
<dbReference type="PROSITE" id="PS50082">
    <property type="entry name" value="WD_REPEATS_2"/>
    <property type="match status" value="1"/>
</dbReference>
<keyword evidence="2" id="KW-0677">Repeat</keyword>
<evidence type="ECO:0000256" key="2">
    <source>
        <dbReference type="ARBA" id="ARBA00022737"/>
    </source>
</evidence>
<dbReference type="PANTHER" id="PTHR19879">
    <property type="entry name" value="TRANSCRIPTION INITIATION FACTOR TFIID"/>
    <property type="match status" value="1"/>
</dbReference>
<evidence type="ECO:0008006" key="6">
    <source>
        <dbReference type="Google" id="ProtNLM"/>
    </source>
</evidence>
<evidence type="ECO:0000256" key="1">
    <source>
        <dbReference type="ARBA" id="ARBA00022574"/>
    </source>
</evidence>
<accession>A0A7W9L7Q0</accession>
<dbReference type="Proteomes" id="UP000579153">
    <property type="component" value="Unassembled WGS sequence"/>
</dbReference>
<comment type="caution">
    <text evidence="4">The sequence shown here is derived from an EMBL/GenBank/DDBJ whole genome shotgun (WGS) entry which is preliminary data.</text>
</comment>
<dbReference type="PROSITE" id="PS50294">
    <property type="entry name" value="WD_REPEATS_REGION"/>
    <property type="match status" value="1"/>
</dbReference>
<proteinExistence type="predicted"/>
<protein>
    <recommendedName>
        <fullName evidence="6">WD domain-containing protein, G-beta repeat-containing protein</fullName>
    </recommendedName>
</protein>
<evidence type="ECO:0000256" key="3">
    <source>
        <dbReference type="PROSITE-ProRule" id="PRU00221"/>
    </source>
</evidence>
<gene>
    <name evidence="4" type="ORF">HD596_000468</name>
</gene>
<name>A0A7W9L7Q0_9ACTN</name>
<feature type="repeat" description="WD" evidence="3">
    <location>
        <begin position="1"/>
        <end position="32"/>
    </location>
</feature>
<evidence type="ECO:0000313" key="4">
    <source>
        <dbReference type="EMBL" id="MBB5773712.1"/>
    </source>
</evidence>
<dbReference type="EMBL" id="JACHMB010000001">
    <property type="protein sequence ID" value="MBB5773712.1"/>
    <property type="molecule type" value="Genomic_DNA"/>
</dbReference>
<dbReference type="SUPFAM" id="SSF50960">
    <property type="entry name" value="TolB, C-terminal domain"/>
    <property type="match status" value="1"/>
</dbReference>
<dbReference type="Gene3D" id="2.130.10.10">
    <property type="entry name" value="YVTN repeat-like/Quinoprotein amine dehydrogenase"/>
    <property type="match status" value="1"/>
</dbReference>
<dbReference type="PROSITE" id="PS00678">
    <property type="entry name" value="WD_REPEATS_1"/>
    <property type="match status" value="1"/>
</dbReference>
<keyword evidence="5" id="KW-1185">Reference proteome</keyword>
<sequence>MTVSRDGAYLATGESDGTLRLWDIQSRRQISAAPPGGPTDWPVDLAFSPDGTTLLAVASDGTGKRWPLRLPTDPYQAMCALAGRSLTRQEWSQFLPPGEPYRATCT</sequence>
<dbReference type="PANTHER" id="PTHR19879:SF9">
    <property type="entry name" value="TRANSCRIPTION INITIATION FACTOR TFIID SUBUNIT 5"/>
    <property type="match status" value="1"/>
</dbReference>
<dbReference type="AlphaFoldDB" id="A0A7W9L7Q0"/>
<dbReference type="RefSeq" id="WP_185067652.1">
    <property type="nucleotide sequence ID" value="NZ_JACHMB010000001.1"/>
</dbReference>